<dbReference type="KEGG" id="chya:V22_25980"/>
<feature type="domain" description="Sulfatase N-terminal" evidence="6">
    <location>
        <begin position="28"/>
        <end position="317"/>
    </location>
</feature>
<dbReference type="InterPro" id="IPR024607">
    <property type="entry name" value="Sulfatase_CS"/>
</dbReference>
<proteinExistence type="inferred from homology"/>
<dbReference type="OrthoDB" id="9762324at2"/>
<keyword evidence="2" id="KW-0479">Metal-binding</keyword>
<name>A0A517TAF3_9PLAN</name>
<dbReference type="Proteomes" id="UP000319976">
    <property type="component" value="Chromosome"/>
</dbReference>
<evidence type="ECO:0000313" key="8">
    <source>
        <dbReference type="Proteomes" id="UP000319976"/>
    </source>
</evidence>
<dbReference type="InterPro" id="IPR000917">
    <property type="entry name" value="Sulfatase_N"/>
</dbReference>
<protein>
    <submittedName>
        <fullName evidence="7">Arylsulfatase</fullName>
        <ecNumber evidence="7">3.1.6.1</ecNumber>
    </submittedName>
</protein>
<keyword evidence="4" id="KW-0106">Calcium</keyword>
<dbReference type="EMBL" id="CP036316">
    <property type="protein sequence ID" value="QDT65349.1"/>
    <property type="molecule type" value="Genomic_DNA"/>
</dbReference>
<evidence type="ECO:0000256" key="5">
    <source>
        <dbReference type="SAM" id="MobiDB-lite"/>
    </source>
</evidence>
<dbReference type="EC" id="3.1.6.1" evidence="7"/>
<evidence type="ECO:0000313" key="7">
    <source>
        <dbReference type="EMBL" id="QDT65349.1"/>
    </source>
</evidence>
<accession>A0A517TAF3</accession>
<dbReference type="PROSITE" id="PS00149">
    <property type="entry name" value="SULFATASE_2"/>
    <property type="match status" value="1"/>
</dbReference>
<dbReference type="SUPFAM" id="SSF53649">
    <property type="entry name" value="Alkaline phosphatase-like"/>
    <property type="match status" value="1"/>
</dbReference>
<dbReference type="RefSeq" id="WP_145263266.1">
    <property type="nucleotide sequence ID" value="NZ_CP036316.1"/>
</dbReference>
<dbReference type="AlphaFoldDB" id="A0A517TAF3"/>
<dbReference type="PANTHER" id="PTHR42693:SF53">
    <property type="entry name" value="ENDO-4-O-SULFATASE"/>
    <property type="match status" value="1"/>
</dbReference>
<feature type="region of interest" description="Disordered" evidence="5">
    <location>
        <begin position="452"/>
        <end position="495"/>
    </location>
</feature>
<dbReference type="PANTHER" id="PTHR42693">
    <property type="entry name" value="ARYLSULFATASE FAMILY MEMBER"/>
    <property type="match status" value="1"/>
</dbReference>
<dbReference type="GO" id="GO:0046872">
    <property type="term" value="F:metal ion binding"/>
    <property type="evidence" value="ECO:0007669"/>
    <property type="project" value="UniProtKB-KW"/>
</dbReference>
<evidence type="ECO:0000256" key="2">
    <source>
        <dbReference type="ARBA" id="ARBA00022723"/>
    </source>
</evidence>
<evidence type="ECO:0000256" key="4">
    <source>
        <dbReference type="ARBA" id="ARBA00022837"/>
    </source>
</evidence>
<dbReference type="Gene3D" id="3.40.720.10">
    <property type="entry name" value="Alkaline Phosphatase, subunit A"/>
    <property type="match status" value="1"/>
</dbReference>
<evidence type="ECO:0000256" key="3">
    <source>
        <dbReference type="ARBA" id="ARBA00022801"/>
    </source>
</evidence>
<evidence type="ECO:0000259" key="6">
    <source>
        <dbReference type="Pfam" id="PF00884"/>
    </source>
</evidence>
<keyword evidence="3 7" id="KW-0378">Hydrolase</keyword>
<feature type="compositionally biased region" description="Basic and acidic residues" evidence="5">
    <location>
        <begin position="455"/>
        <end position="472"/>
    </location>
</feature>
<keyword evidence="8" id="KW-1185">Reference proteome</keyword>
<dbReference type="InterPro" id="IPR017850">
    <property type="entry name" value="Alkaline_phosphatase_core_sf"/>
</dbReference>
<gene>
    <name evidence="7" type="primary">atsA_21</name>
    <name evidence="7" type="ORF">V22_25980</name>
</gene>
<dbReference type="PROSITE" id="PS00523">
    <property type="entry name" value="SULFATASE_1"/>
    <property type="match status" value="1"/>
</dbReference>
<evidence type="ECO:0000256" key="1">
    <source>
        <dbReference type="ARBA" id="ARBA00008779"/>
    </source>
</evidence>
<organism evidence="7 8">
    <name type="scientific">Calycomorphotria hydatis</name>
    <dbReference type="NCBI Taxonomy" id="2528027"/>
    <lineage>
        <taxon>Bacteria</taxon>
        <taxon>Pseudomonadati</taxon>
        <taxon>Planctomycetota</taxon>
        <taxon>Planctomycetia</taxon>
        <taxon>Planctomycetales</taxon>
        <taxon>Planctomycetaceae</taxon>
        <taxon>Calycomorphotria</taxon>
    </lineage>
</organism>
<reference evidence="7 8" key="1">
    <citation type="submission" date="2019-02" db="EMBL/GenBank/DDBJ databases">
        <title>Deep-cultivation of Planctomycetes and their phenomic and genomic characterization uncovers novel biology.</title>
        <authorList>
            <person name="Wiegand S."/>
            <person name="Jogler M."/>
            <person name="Boedeker C."/>
            <person name="Pinto D."/>
            <person name="Vollmers J."/>
            <person name="Rivas-Marin E."/>
            <person name="Kohn T."/>
            <person name="Peeters S.H."/>
            <person name="Heuer A."/>
            <person name="Rast P."/>
            <person name="Oberbeckmann S."/>
            <person name="Bunk B."/>
            <person name="Jeske O."/>
            <person name="Meyerdierks A."/>
            <person name="Storesund J.E."/>
            <person name="Kallscheuer N."/>
            <person name="Luecker S."/>
            <person name="Lage O.M."/>
            <person name="Pohl T."/>
            <person name="Merkel B.J."/>
            <person name="Hornburger P."/>
            <person name="Mueller R.-W."/>
            <person name="Bruemmer F."/>
            <person name="Labrenz M."/>
            <person name="Spormann A.M."/>
            <person name="Op den Camp H."/>
            <person name="Overmann J."/>
            <person name="Amann R."/>
            <person name="Jetten M.S.M."/>
            <person name="Mascher T."/>
            <person name="Medema M.H."/>
            <person name="Devos D.P."/>
            <person name="Kaster A.-K."/>
            <person name="Ovreas L."/>
            <person name="Rohde M."/>
            <person name="Galperin M.Y."/>
            <person name="Jogler C."/>
        </authorList>
    </citation>
    <scope>NUCLEOTIDE SEQUENCE [LARGE SCALE GENOMIC DNA]</scope>
    <source>
        <strain evidence="7 8">V22</strain>
    </source>
</reference>
<dbReference type="Pfam" id="PF00884">
    <property type="entry name" value="Sulfatase"/>
    <property type="match status" value="1"/>
</dbReference>
<sequence>MRVQNFAYLLLFIFISECTGIAGELSRPNIILLIADDMNWDDCGVYGHPSIRTPHIDRLAEQGMRFEQAFVTASSCSPSRASIITGRYPHATDAEQLHWPVPADQVTFVEKLKDAGYWTAAAGKWHLGPALENRFDEVRPADTSGFQLPSNDADPGSMKAAKDKASGCEEWIPVLKDRPQDQPFFCWFAALDPHRDYDTDIIDNPHQPSDVRLPPYHPDVPDVRKDYTQYYDEITRLDDYVGKVMHELEEQGVAENTLIIFFSDNGRPFPRDKTTLYDGGIRTPFILHWPAKIKAGQVCEELVSTVDIAPTCLEVAGLQSLKTFQGKSFAGLIDDPATQFRNYIYAEDHWHDFEDHARAVRSQRYKYIRNDYPDLPNTPSADAGRSLTFQAMLKLKENGQLNEHQLACFVTPRPTIEFYDLKNDPFELQNLADNPKYAKAIAEHAAALEGIAKQTGDKLPKQRTPDEFDRITGKPTSARIRPRPSKAEMFPEGYR</sequence>
<dbReference type="CDD" id="cd16027">
    <property type="entry name" value="SGSH"/>
    <property type="match status" value="1"/>
</dbReference>
<dbReference type="GO" id="GO:0004065">
    <property type="term" value="F:arylsulfatase activity"/>
    <property type="evidence" value="ECO:0007669"/>
    <property type="project" value="UniProtKB-EC"/>
</dbReference>
<comment type="similarity">
    <text evidence="1">Belongs to the sulfatase family.</text>
</comment>
<dbReference type="InterPro" id="IPR050738">
    <property type="entry name" value="Sulfatase"/>
</dbReference>